<keyword evidence="3" id="KW-1185">Reference proteome</keyword>
<feature type="transmembrane region" description="Helical" evidence="1">
    <location>
        <begin position="46"/>
        <end position="70"/>
    </location>
</feature>
<evidence type="ECO:0000313" key="2">
    <source>
        <dbReference type="EMBL" id="MFC3680009.1"/>
    </source>
</evidence>
<evidence type="ECO:0000256" key="1">
    <source>
        <dbReference type="SAM" id="Phobius"/>
    </source>
</evidence>
<evidence type="ECO:0000313" key="3">
    <source>
        <dbReference type="Proteomes" id="UP001595722"/>
    </source>
</evidence>
<sequence length="71" mass="8070">MPSSDFSGTDVGIVRSTAGQLTTQSKKVFVTIRQQILRYRRPWMKALLRAEWCVLVMLFGWSLVLLLAALN</sequence>
<name>A0ABV7VR78_9GAMM</name>
<organism evidence="2 3">
    <name type="scientific">Bacterioplanoides pacificum</name>
    <dbReference type="NCBI Taxonomy" id="1171596"/>
    <lineage>
        <taxon>Bacteria</taxon>
        <taxon>Pseudomonadati</taxon>
        <taxon>Pseudomonadota</taxon>
        <taxon>Gammaproteobacteria</taxon>
        <taxon>Oceanospirillales</taxon>
        <taxon>Oceanospirillaceae</taxon>
        <taxon>Bacterioplanoides</taxon>
    </lineage>
</organism>
<reference evidence="3" key="1">
    <citation type="journal article" date="2019" name="Int. J. Syst. Evol. Microbiol.">
        <title>The Global Catalogue of Microorganisms (GCM) 10K type strain sequencing project: providing services to taxonomists for standard genome sequencing and annotation.</title>
        <authorList>
            <consortium name="The Broad Institute Genomics Platform"/>
            <consortium name="The Broad Institute Genome Sequencing Center for Infectious Disease"/>
            <person name="Wu L."/>
            <person name="Ma J."/>
        </authorList>
    </citation>
    <scope>NUCLEOTIDE SEQUENCE [LARGE SCALE GENOMIC DNA]</scope>
    <source>
        <strain evidence="3">KCTC 42424</strain>
    </source>
</reference>
<dbReference type="EMBL" id="JBHRYB010000005">
    <property type="protein sequence ID" value="MFC3680009.1"/>
    <property type="molecule type" value="Genomic_DNA"/>
</dbReference>
<keyword evidence="1" id="KW-0472">Membrane</keyword>
<dbReference type="Proteomes" id="UP001595722">
    <property type="component" value="Unassembled WGS sequence"/>
</dbReference>
<keyword evidence="1" id="KW-1133">Transmembrane helix</keyword>
<protein>
    <submittedName>
        <fullName evidence="2">Uncharacterized protein</fullName>
    </submittedName>
</protein>
<proteinExistence type="predicted"/>
<accession>A0ABV7VR78</accession>
<gene>
    <name evidence="2" type="ORF">ACFOMG_07770</name>
</gene>
<keyword evidence="1" id="KW-0812">Transmembrane</keyword>
<comment type="caution">
    <text evidence="2">The sequence shown here is derived from an EMBL/GenBank/DDBJ whole genome shotgun (WGS) entry which is preliminary data.</text>
</comment>